<sequence>MTDKFDQQYATFLDLVDTGTPESALKRMELVGAPEDLLQQIAERHEQETIRVREREEPRSVVVDNRLTWYTGPRPKDRCWPALEDLLRDSGWSDKSLEDLDGASTKVVSLLSHPRERTFSTKGLVVGYVQSGKTTNFTAVAAKAADRGYKLFIVLAGIHNGLRRQTQLRLVEQLVKPNPSRWHQLTDPDKDFTPPANAASYLADSSKQYVLCVIKKNPRVLEKFSAWLETASEYLADCPALIIDDEADQATVATETINPLIIEILGRLPKSAYVGYTATPFANLLIDPSAQNLYPEHFIVNLPKPQGHFGTEVLFGRDVMDGEDPEDVFDGYDMIREVPDSEVDLVRPSSRADADGFHPIITESLRTAIRYFWLSTAARRIRKTGNPHSTMLVHTSVNTAVHNSFERPLAKLRDENETLLRGGDTRLLDELRELWEKETSRVPAELFGEQQVPFDELVPLLPGVLHDCRIIMDNSGSKDRLDYENGSVVAIAVGGNTLSRGLTLEGLTVSFFVRSVSAYDTLLQMGRWFGFRNGYADLPRIWMTDELRDWFRHIATVESEMRRDIDVYMVEDKTPTTFAVRLRTHPSLRVTAAAKMTNAVPSASAYGGKRVQTRYFHTDHEWLATNQAAARKLVEKAALEAGPDTSVTDGNHLVRGVPHDLVTDFLREYQFDARSQECDSKLLTEYIAKRIGKSGALRRWNIALIGGSAGKGSTPKAFTFADHFTVRMVTRSALEGDDPTSVDIKTLMSRRDAAIDLDTSSVRGELTEQMIFALRLQQSPETALLALYAIDKDSQPKESKAEARVPRRALNAAADVIGVGLVFPAPSSTDSTVEWQYVATNLSKVRIEEEDLSALDAVDD</sequence>
<dbReference type="InterPro" id="IPR018310">
    <property type="entry name" value="Put_endonuclease_Z1-dom"/>
</dbReference>
<reference evidence="2 3" key="1">
    <citation type="submission" date="2023-06" db="EMBL/GenBank/DDBJ databases">
        <authorList>
            <person name="Oyuntsetseg B."/>
            <person name="Kim S.B."/>
        </authorList>
    </citation>
    <scope>NUCLEOTIDE SEQUENCE [LARGE SCALE GENOMIC DNA]</scope>
    <source>
        <strain evidence="2 3">2-15</strain>
    </source>
</reference>
<dbReference type="InterPro" id="IPR027417">
    <property type="entry name" value="P-loop_NTPase"/>
</dbReference>
<name>A0A9Y2II94_9PSEU</name>
<dbReference type="KEGG" id="acab:QRX50_08775"/>
<dbReference type="RefSeq" id="WP_285971455.1">
    <property type="nucleotide sequence ID" value="NZ_CP127294.1"/>
</dbReference>
<keyword evidence="3" id="KW-1185">Reference proteome</keyword>
<organism evidence="2 3">
    <name type="scientific">Amycolatopsis carbonis</name>
    <dbReference type="NCBI Taxonomy" id="715471"/>
    <lineage>
        <taxon>Bacteria</taxon>
        <taxon>Bacillati</taxon>
        <taxon>Actinomycetota</taxon>
        <taxon>Actinomycetes</taxon>
        <taxon>Pseudonocardiales</taxon>
        <taxon>Pseudonocardiaceae</taxon>
        <taxon>Amycolatopsis</taxon>
    </lineage>
</organism>
<evidence type="ECO:0000259" key="1">
    <source>
        <dbReference type="Pfam" id="PF10593"/>
    </source>
</evidence>
<proteinExistence type="predicted"/>
<gene>
    <name evidence="2" type="ORF">QRX50_08775</name>
</gene>
<feature type="domain" description="Putative endonuclease Z1" evidence="1">
    <location>
        <begin position="364"/>
        <end position="587"/>
    </location>
</feature>
<accession>A0A9Y2II94</accession>
<dbReference type="AlphaFoldDB" id="A0A9Y2II94"/>
<protein>
    <submittedName>
        <fullName evidence="2">Z1 domain-containing protein</fullName>
    </submittedName>
</protein>
<dbReference type="EMBL" id="CP127294">
    <property type="protein sequence ID" value="WIX80840.1"/>
    <property type="molecule type" value="Genomic_DNA"/>
</dbReference>
<evidence type="ECO:0000313" key="2">
    <source>
        <dbReference type="EMBL" id="WIX80840.1"/>
    </source>
</evidence>
<dbReference type="SUPFAM" id="SSF52540">
    <property type="entry name" value="P-loop containing nucleoside triphosphate hydrolases"/>
    <property type="match status" value="1"/>
</dbReference>
<dbReference type="Pfam" id="PF10593">
    <property type="entry name" value="Z1"/>
    <property type="match status" value="1"/>
</dbReference>
<evidence type="ECO:0000313" key="3">
    <source>
        <dbReference type="Proteomes" id="UP001236014"/>
    </source>
</evidence>
<dbReference type="Proteomes" id="UP001236014">
    <property type="component" value="Chromosome"/>
</dbReference>